<dbReference type="GO" id="GO:0016020">
    <property type="term" value="C:membrane"/>
    <property type="evidence" value="ECO:0007669"/>
    <property type="project" value="TreeGrafter"/>
</dbReference>
<accession>A0A250XPM2</accession>
<evidence type="ECO:0000256" key="7">
    <source>
        <dbReference type="SAM" id="MobiDB-lite"/>
    </source>
</evidence>
<keyword evidence="5 6" id="KW-0009">Actin-binding</keyword>
<dbReference type="PROSITE" id="PS50096">
    <property type="entry name" value="IQ"/>
    <property type="match status" value="3"/>
</dbReference>
<dbReference type="PRINTS" id="PR00193">
    <property type="entry name" value="MYOSINHEAVY"/>
</dbReference>
<keyword evidence="10" id="KW-1185">Reference proteome</keyword>
<sequence>MTTKGSAVSPLPGTSLPSVNHDDLVKGGKVWVRVDDQSWQAAELRSLPDGSGTVSVLFESSGRVLNVDAMMVAPSNPKLQEGIPDLTHLSYLNEPGILYNLQYRYGGDQIYTLAGPVLIALNPCKNLPLYTRDMANTYKVAAVDTVHGLEPHIYLVAANAFRNMLREKTSQSLIVNGESGAGKTETTKKAMQYFAILAGGTGVEDQVLETNPVLEAFGNAKTLRNHNSSRFGKLIQIHFNQSNRICGARIKTYLLEKSRVVHQLQGERSYHIFYQLVKGATEEERQALRLPTDPSAFRYLAGSGCTSIEGVDDAADFRAVRTAMLDVGITRPAQSALFTTLSGIMWLGNVEFAPHTDNDSTIVENTEALENACQLLGLDKVRLCMALTQKRIITPTEIVTKLLKEEEARESRDALAKAVYAALFNWVVEQINAKLDTGKRSNGHCISILDIYGFEQFVKNSFEQLCINYANERLQQQFTRHLFTLEQQEYESEGIDWTKIEFTDNQDCVDVIEMQPPKGLGVLAVLDDQCKFPKATDEAFGHKLKETLSSHSHFSVTPRAQGDFIVMHYAGPVQYSTSGFLDKNKDTLSADLIEVMGSSSHTLLPVLGAMVRDDLDNKRGGGQTVGYRFGVQLRDLISELDATGLHFVRCIKPNAALKPNSFDAHMTLHQLRCCGVLEVARIARAGFPTRYTHGQFAERYAILLPKEEQEALLAGGGEGAKKACAQLLDKFQLGPEHYQMGHTKIFFRAGVLGFVEDRWARMQSSALKIQATFRMHRLRASFLGLRAAALQIQAGWKARVDRMAYEEDKRRRAAAVTLQRLWRGARDRNRFMKMITAASLIQMAYRRYCFRRGVRKREYQRKMQERAMRIEQESFVALRRHFGVEMEQVRSALEIWSVCREKGINNGMELIDALESSTVTAPGAAAAGGATGATAAAAGGVAAAAAGHEADNSASVSAVSEQQQRVLGEEDAASRLEAPLEAASAAAAPAGVAASVRGALAVAAAGQQLSSTGSGFERLQALQVELERSKLEKGKLVKELQAQKMLKDRDNLKAAEAQGKMLAMIRGLQEYVSLVKGEYSRHHLQLPPLPPPLAMPVTGPGSLSSSSSAAGLSSALVKNGNAVAGSGVGNKVLAAAASGSGTAAVMDASRYMMHVGDDDEQDQTEIMSQAVIGPREGSSSHISSAAGPATNGTAAAAAAVGQMKLGTTAVGAVQTPRDAMVPAPGSRIPTSPSAAAAAAAVNGRGDGGPAAAAVNGRGGGPAAAAAGPQRSASDTTPSGTQNSGSQRYVNQLREELERVSQVLVDDVDFIAEVKQGVVEAPDMDPAYELNKLKKKFELWKKEFKEKLGTTESVLKKLDRLGPSPSASKPVTAAHLVHSNNGPTTSSLSQQQQYYGGGPAAAAAGSGMKPVRVTARAISGGGGAMGASFGSGGGSASGSPRISGASGGSPHGGRLPAGTSPGRQRAGNGGEKGPRPFILGMFKP</sequence>
<dbReference type="SMART" id="SM00242">
    <property type="entry name" value="MYSc"/>
    <property type="match status" value="1"/>
</dbReference>
<dbReference type="InterPro" id="IPR036961">
    <property type="entry name" value="Kinesin_motor_dom_sf"/>
</dbReference>
<evidence type="ECO:0000259" key="8">
    <source>
        <dbReference type="PROSITE" id="PS51456"/>
    </source>
</evidence>
<dbReference type="PROSITE" id="PS51456">
    <property type="entry name" value="MYOSIN_MOTOR"/>
    <property type="match status" value="1"/>
</dbReference>
<feature type="region of interest" description="Disordered" evidence="7">
    <location>
        <begin position="1"/>
        <end position="20"/>
    </location>
</feature>
<keyword evidence="3 6" id="KW-0518">Myosin</keyword>
<dbReference type="Gene3D" id="6.20.240.20">
    <property type="match status" value="1"/>
</dbReference>
<dbReference type="Pfam" id="PF00063">
    <property type="entry name" value="Myosin_head"/>
    <property type="match status" value="1"/>
</dbReference>
<evidence type="ECO:0000313" key="10">
    <source>
        <dbReference type="Proteomes" id="UP000232323"/>
    </source>
</evidence>
<dbReference type="GO" id="GO:0005737">
    <property type="term" value="C:cytoplasm"/>
    <property type="evidence" value="ECO:0007669"/>
    <property type="project" value="TreeGrafter"/>
</dbReference>
<dbReference type="InterPro" id="IPR001609">
    <property type="entry name" value="Myosin_head_motor_dom-like"/>
</dbReference>
<feature type="region of interest" description="Disordered" evidence="7">
    <location>
        <begin position="1429"/>
        <end position="1483"/>
    </location>
</feature>
<feature type="region of interest" description="Disordered" evidence="7">
    <location>
        <begin position="1218"/>
        <end position="1286"/>
    </location>
</feature>
<keyword evidence="1 6" id="KW-0547">Nucleotide-binding</keyword>
<organism evidence="9 10">
    <name type="scientific">Chlamydomonas eustigma</name>
    <dbReference type="NCBI Taxonomy" id="1157962"/>
    <lineage>
        <taxon>Eukaryota</taxon>
        <taxon>Viridiplantae</taxon>
        <taxon>Chlorophyta</taxon>
        <taxon>core chlorophytes</taxon>
        <taxon>Chlorophyceae</taxon>
        <taxon>CS clade</taxon>
        <taxon>Chlamydomonadales</taxon>
        <taxon>Chlamydomonadaceae</taxon>
        <taxon>Chlamydomonas</taxon>
    </lineage>
</organism>
<dbReference type="STRING" id="1157962.A0A250XPM2"/>
<dbReference type="FunFam" id="1.10.10.820:FF:000001">
    <property type="entry name" value="Myosin heavy chain"/>
    <property type="match status" value="1"/>
</dbReference>
<evidence type="ECO:0000256" key="6">
    <source>
        <dbReference type="PROSITE-ProRule" id="PRU00782"/>
    </source>
</evidence>
<dbReference type="OrthoDB" id="6108017at2759"/>
<evidence type="ECO:0000256" key="2">
    <source>
        <dbReference type="ARBA" id="ARBA00022840"/>
    </source>
</evidence>
<keyword evidence="4 6" id="KW-0505">Motor protein</keyword>
<protein>
    <recommendedName>
        <fullName evidence="8">Myosin motor domain-containing protein</fullName>
    </recommendedName>
</protein>
<dbReference type="Gene3D" id="1.20.5.190">
    <property type="match status" value="2"/>
</dbReference>
<feature type="compositionally biased region" description="Polar residues" evidence="7">
    <location>
        <begin position="1270"/>
        <end position="1286"/>
    </location>
</feature>
<dbReference type="PANTHER" id="PTHR13140:SF706">
    <property type="entry name" value="DILUTE CLASS UNCONVENTIONAL MYOSIN, ISOFORM C"/>
    <property type="match status" value="1"/>
</dbReference>
<comment type="similarity">
    <text evidence="6">Belongs to the TRAFAC class myosin-kinesin ATPase superfamily. Myosin family.</text>
</comment>
<feature type="domain" description="Myosin motor" evidence="8">
    <location>
        <begin position="81"/>
        <end position="760"/>
    </location>
</feature>
<dbReference type="GO" id="GO:0000146">
    <property type="term" value="F:microfilament motor activity"/>
    <property type="evidence" value="ECO:0007669"/>
    <property type="project" value="TreeGrafter"/>
</dbReference>
<evidence type="ECO:0000256" key="4">
    <source>
        <dbReference type="ARBA" id="ARBA00023175"/>
    </source>
</evidence>
<dbReference type="GO" id="GO:0030048">
    <property type="term" value="P:actin filament-based movement"/>
    <property type="evidence" value="ECO:0007669"/>
    <property type="project" value="UniProtKB-ARBA"/>
</dbReference>
<dbReference type="Gene3D" id="1.20.58.530">
    <property type="match status" value="1"/>
</dbReference>
<dbReference type="SUPFAM" id="SSF52540">
    <property type="entry name" value="P-loop containing nucleoside triphosphate hydrolases"/>
    <property type="match status" value="1"/>
</dbReference>
<dbReference type="Gene3D" id="1.10.10.820">
    <property type="match status" value="1"/>
</dbReference>
<evidence type="ECO:0000256" key="3">
    <source>
        <dbReference type="ARBA" id="ARBA00023123"/>
    </source>
</evidence>
<feature type="region of interest" description="Actin-binding" evidence="6">
    <location>
        <begin position="633"/>
        <end position="655"/>
    </location>
</feature>
<evidence type="ECO:0000256" key="1">
    <source>
        <dbReference type="ARBA" id="ARBA00022741"/>
    </source>
</evidence>
<dbReference type="GO" id="GO:0005524">
    <property type="term" value="F:ATP binding"/>
    <property type="evidence" value="ECO:0007669"/>
    <property type="project" value="UniProtKB-UniRule"/>
</dbReference>
<dbReference type="GO" id="GO:0007015">
    <property type="term" value="P:actin filament organization"/>
    <property type="evidence" value="ECO:0007669"/>
    <property type="project" value="TreeGrafter"/>
</dbReference>
<dbReference type="Pfam" id="PF00612">
    <property type="entry name" value="IQ"/>
    <property type="match status" value="2"/>
</dbReference>
<evidence type="ECO:0000256" key="5">
    <source>
        <dbReference type="ARBA" id="ARBA00023203"/>
    </source>
</evidence>
<dbReference type="EMBL" id="BEGY01000146">
    <property type="protein sequence ID" value="GAX85034.1"/>
    <property type="molecule type" value="Genomic_DNA"/>
</dbReference>
<comment type="caution">
    <text evidence="9">The sequence shown here is derived from an EMBL/GenBank/DDBJ whole genome shotgun (WGS) entry which is preliminary data.</text>
</comment>
<dbReference type="GO" id="GO:0016459">
    <property type="term" value="C:myosin complex"/>
    <property type="evidence" value="ECO:0007669"/>
    <property type="project" value="UniProtKB-KW"/>
</dbReference>
<dbReference type="InterPro" id="IPR027417">
    <property type="entry name" value="P-loop_NTPase"/>
</dbReference>
<dbReference type="PANTHER" id="PTHR13140">
    <property type="entry name" value="MYOSIN"/>
    <property type="match status" value="1"/>
</dbReference>
<dbReference type="Proteomes" id="UP000232323">
    <property type="component" value="Unassembled WGS sequence"/>
</dbReference>
<proteinExistence type="inferred from homology"/>
<feature type="region of interest" description="Disordered" evidence="7">
    <location>
        <begin position="1378"/>
        <end position="1406"/>
    </location>
</feature>
<reference evidence="9 10" key="1">
    <citation type="submission" date="2017-08" db="EMBL/GenBank/DDBJ databases">
        <title>Acidophilic green algal genome provides insights into adaptation to an acidic environment.</title>
        <authorList>
            <person name="Hirooka S."/>
            <person name="Hirose Y."/>
            <person name="Kanesaki Y."/>
            <person name="Higuchi S."/>
            <person name="Fujiwara T."/>
            <person name="Onuma R."/>
            <person name="Era A."/>
            <person name="Ohbayashi R."/>
            <person name="Uzuka A."/>
            <person name="Nozaki H."/>
            <person name="Yoshikawa H."/>
            <person name="Miyagishima S.Y."/>
        </authorList>
    </citation>
    <scope>NUCLEOTIDE SEQUENCE [LARGE SCALE GENOMIC DNA]</scope>
    <source>
        <strain evidence="9 10">NIES-2499</strain>
    </source>
</reference>
<dbReference type="GO" id="GO:0051015">
    <property type="term" value="F:actin filament binding"/>
    <property type="evidence" value="ECO:0007669"/>
    <property type="project" value="TreeGrafter"/>
</dbReference>
<dbReference type="SMART" id="SM00015">
    <property type="entry name" value="IQ"/>
    <property type="match status" value="4"/>
</dbReference>
<gene>
    <name evidence="9" type="ORF">CEUSTIGMA_g12454.t1</name>
</gene>
<dbReference type="InterPro" id="IPR000048">
    <property type="entry name" value="IQ_motif_EF-hand-BS"/>
</dbReference>
<dbReference type="Gene3D" id="3.40.850.10">
    <property type="entry name" value="Kinesin motor domain"/>
    <property type="match status" value="1"/>
</dbReference>
<keyword evidence="2 6" id="KW-0067">ATP-binding</keyword>
<evidence type="ECO:0000313" key="9">
    <source>
        <dbReference type="EMBL" id="GAX85034.1"/>
    </source>
</evidence>
<dbReference type="Gene3D" id="1.20.120.720">
    <property type="entry name" value="Myosin VI head, motor domain, U50 subdomain"/>
    <property type="match status" value="1"/>
</dbReference>
<feature type="compositionally biased region" description="Low complexity" evidence="7">
    <location>
        <begin position="1381"/>
        <end position="1406"/>
    </location>
</feature>
<name>A0A250XPM2_9CHLO</name>
<feature type="binding site" evidence="6">
    <location>
        <begin position="177"/>
        <end position="184"/>
    </location>
    <ligand>
        <name>ATP</name>
        <dbReference type="ChEBI" id="CHEBI:30616"/>
    </ligand>
</feature>